<feature type="transmembrane region" description="Helical" evidence="1">
    <location>
        <begin position="137"/>
        <end position="158"/>
    </location>
</feature>
<dbReference type="Proteomes" id="UP000184191">
    <property type="component" value="Unassembled WGS sequence"/>
</dbReference>
<feature type="transmembrane region" description="Helical" evidence="1">
    <location>
        <begin position="20"/>
        <end position="41"/>
    </location>
</feature>
<evidence type="ECO:0000313" key="2">
    <source>
        <dbReference type="EMBL" id="SHK88415.1"/>
    </source>
</evidence>
<proteinExistence type="predicted"/>
<evidence type="ECO:0000256" key="1">
    <source>
        <dbReference type="SAM" id="Phobius"/>
    </source>
</evidence>
<keyword evidence="1" id="KW-0812">Transmembrane</keyword>
<dbReference type="InterPro" id="IPR018723">
    <property type="entry name" value="DUF2254_membrane"/>
</dbReference>
<feature type="transmembrane region" description="Helical" evidence="1">
    <location>
        <begin position="61"/>
        <end position="87"/>
    </location>
</feature>
<dbReference type="AlphaFoldDB" id="A0A1M6W4K1"/>
<keyword evidence="1" id="KW-1133">Transmembrane helix</keyword>
<dbReference type="Pfam" id="PF10011">
    <property type="entry name" value="DUF2254"/>
    <property type="match status" value="1"/>
</dbReference>
<gene>
    <name evidence="2" type="ORF">SAMN05444414_10299</name>
</gene>
<feature type="transmembrane region" description="Helical" evidence="1">
    <location>
        <begin position="108"/>
        <end position="131"/>
    </location>
</feature>
<dbReference type="STRING" id="1054996.SAMN05444414_10299"/>
<dbReference type="EMBL" id="FRBN01000002">
    <property type="protein sequence ID" value="SHK88415.1"/>
    <property type="molecule type" value="Genomic_DNA"/>
</dbReference>
<keyword evidence="1" id="KW-0472">Membrane</keyword>
<dbReference type="OrthoDB" id="2955631at2"/>
<evidence type="ECO:0000313" key="3">
    <source>
        <dbReference type="Proteomes" id="UP000184191"/>
    </source>
</evidence>
<accession>A0A1M6W4K1</accession>
<reference evidence="3" key="1">
    <citation type="submission" date="2016-11" db="EMBL/GenBank/DDBJ databases">
        <authorList>
            <person name="Varghese N."/>
            <person name="Submissions S."/>
        </authorList>
    </citation>
    <scope>NUCLEOTIDE SEQUENCE [LARGE SCALE GENOMIC DNA]</scope>
    <source>
        <strain evidence="3">DSM 29327</strain>
    </source>
</reference>
<dbReference type="RefSeq" id="WP_084732747.1">
    <property type="nucleotide sequence ID" value="NZ_FRBN01000002.1"/>
</dbReference>
<organism evidence="2 3">
    <name type="scientific">Roseovarius marisflavi</name>
    <dbReference type="NCBI Taxonomy" id="1054996"/>
    <lineage>
        <taxon>Bacteria</taxon>
        <taxon>Pseudomonadati</taxon>
        <taxon>Pseudomonadota</taxon>
        <taxon>Alphaproteobacteria</taxon>
        <taxon>Rhodobacterales</taxon>
        <taxon>Roseobacteraceae</taxon>
        <taxon>Roseovarius</taxon>
    </lineage>
</organism>
<protein>
    <submittedName>
        <fullName evidence="2">Uncharacterized membrane protein</fullName>
    </submittedName>
</protein>
<keyword evidence="3" id="KW-1185">Reference proteome</keyword>
<name>A0A1M6W4K1_9RHOB</name>
<sequence>MKLQLLSTTGMTLLRMTQKLWIRVALMALLAVLASAIAILFESYIPIGLQNRFTPDSVLPILTILASGMLAVSTFSLNVMVTAHNAAAGQATPRVHRILLADTTTHTVLATFIGAFVYSLSAIILFKAGFYPDGASVLVLGFTVAVVVLVILALLRWIHHLSDLGSMDATLASTEEIARACLMRTRRLPSLGAQRMTRDAILPSDAEPLASRATGYVQFIDLRAISQKLTGDQIRVYLYVRPGDYVIKGQVIGHATGLGERAETLITKSLTIGRYRTFEQDASYGLLVLSETASRALSPGINDPGTAIAVICRQEKLLLDWAHGTPDSDTPLFPRLFLPDVSRRALIENTFASTARDGAGLIEVAERLQDALHTLSEVPEPELASAARDMAARALDYADLALPLESEKQRLRDRSDNPSPWP</sequence>